<dbReference type="Gene3D" id="3.40.950.10">
    <property type="entry name" value="Fe-only Hydrogenase (Larger Subunit), Chain L, domain 3"/>
    <property type="match status" value="1"/>
</dbReference>
<dbReference type="SUPFAM" id="SSF53920">
    <property type="entry name" value="Fe-only hydrogenase"/>
    <property type="match status" value="1"/>
</dbReference>
<gene>
    <name evidence="4" type="ORF">LSP00402_LOCUS7141</name>
</gene>
<feature type="compositionally biased region" description="Basic and acidic residues" evidence="2">
    <location>
        <begin position="125"/>
        <end position="142"/>
    </location>
</feature>
<dbReference type="Gene3D" id="3.40.50.1780">
    <property type="match status" value="1"/>
</dbReference>
<sequence length="142" mass="16030">MAEHRCPYHYVEVMACPGGCVNGGGQPRLPSEEGEDLNRFGAQREAVMAQRKLYAAQTIALPEEVVRNLSRSSSSARSALQWQQLEQPPQPPFFSDPRIWRPEAVASGDDDGHHAFHPSSPHPRPQHDAERKKKVKRDLLEW</sequence>
<dbReference type="EMBL" id="HBHP01011493">
    <property type="protein sequence ID" value="CAD9758340.1"/>
    <property type="molecule type" value="Transcribed_RNA"/>
</dbReference>
<organism evidence="4">
    <name type="scientific">Lotharella oceanica</name>
    <dbReference type="NCBI Taxonomy" id="641309"/>
    <lineage>
        <taxon>Eukaryota</taxon>
        <taxon>Sar</taxon>
        <taxon>Rhizaria</taxon>
        <taxon>Cercozoa</taxon>
        <taxon>Chlorarachniophyceae</taxon>
        <taxon>Lotharella</taxon>
    </lineage>
</organism>
<accession>A0A7S2X8R9</accession>
<protein>
    <recommendedName>
        <fullName evidence="3">Iron hydrogenase large subunit C-terminal domain-containing protein</fullName>
    </recommendedName>
</protein>
<evidence type="ECO:0000259" key="3">
    <source>
        <dbReference type="Pfam" id="PF02906"/>
    </source>
</evidence>
<feature type="region of interest" description="Disordered" evidence="2">
    <location>
        <begin position="68"/>
        <end position="142"/>
    </location>
</feature>
<evidence type="ECO:0000256" key="1">
    <source>
        <dbReference type="ARBA" id="ARBA00006596"/>
    </source>
</evidence>
<evidence type="ECO:0000256" key="2">
    <source>
        <dbReference type="SAM" id="MobiDB-lite"/>
    </source>
</evidence>
<dbReference type="Pfam" id="PF02906">
    <property type="entry name" value="Fe_hyd_lg_C"/>
    <property type="match status" value="1"/>
</dbReference>
<name>A0A7S2X8R9_9EUKA</name>
<dbReference type="AlphaFoldDB" id="A0A7S2X8R9"/>
<feature type="compositionally biased region" description="Low complexity" evidence="2">
    <location>
        <begin position="69"/>
        <end position="87"/>
    </location>
</feature>
<feature type="domain" description="Iron hydrogenase large subunit C-terminal" evidence="3">
    <location>
        <begin position="3"/>
        <end position="24"/>
    </location>
</feature>
<dbReference type="InterPro" id="IPR004108">
    <property type="entry name" value="Fe_hydrogenase_lsu_C"/>
</dbReference>
<proteinExistence type="inferred from homology"/>
<comment type="similarity">
    <text evidence="1">Belongs to the NARF family.</text>
</comment>
<reference evidence="4" key="1">
    <citation type="submission" date="2021-01" db="EMBL/GenBank/DDBJ databases">
        <authorList>
            <person name="Corre E."/>
            <person name="Pelletier E."/>
            <person name="Niang G."/>
            <person name="Scheremetjew M."/>
            <person name="Finn R."/>
            <person name="Kale V."/>
            <person name="Holt S."/>
            <person name="Cochrane G."/>
            <person name="Meng A."/>
            <person name="Brown T."/>
            <person name="Cohen L."/>
        </authorList>
    </citation>
    <scope>NUCLEOTIDE SEQUENCE</scope>
    <source>
        <strain evidence="4">CCMP622</strain>
    </source>
</reference>
<dbReference type="InterPro" id="IPR009016">
    <property type="entry name" value="Fe_hydrogenase"/>
</dbReference>
<evidence type="ECO:0000313" key="4">
    <source>
        <dbReference type="EMBL" id="CAD9758340.1"/>
    </source>
</evidence>